<keyword evidence="6" id="KW-1185">Reference proteome</keyword>
<dbReference type="SUPFAM" id="SSF48150">
    <property type="entry name" value="DNA-glycosylase"/>
    <property type="match status" value="1"/>
</dbReference>
<dbReference type="AlphaFoldDB" id="A0A6G1JBR3"/>
<dbReference type="Gene3D" id="1.10.340.30">
    <property type="entry name" value="Hypothetical protein, domain 2"/>
    <property type="match status" value="1"/>
</dbReference>
<name>A0A6G1JBR3_9PLEO</name>
<dbReference type="GO" id="GO:0003677">
    <property type="term" value="F:DNA binding"/>
    <property type="evidence" value="ECO:0007669"/>
    <property type="project" value="InterPro"/>
</dbReference>
<dbReference type="Proteomes" id="UP000799291">
    <property type="component" value="Unassembled WGS sequence"/>
</dbReference>
<reference evidence="5" key="1">
    <citation type="journal article" date="2020" name="Stud. Mycol.">
        <title>101 Dothideomycetes genomes: a test case for predicting lifestyles and emergence of pathogens.</title>
        <authorList>
            <person name="Haridas S."/>
            <person name="Albert R."/>
            <person name="Binder M."/>
            <person name="Bloem J."/>
            <person name="Labutti K."/>
            <person name="Salamov A."/>
            <person name="Andreopoulos B."/>
            <person name="Baker S."/>
            <person name="Barry K."/>
            <person name="Bills G."/>
            <person name="Bluhm B."/>
            <person name="Cannon C."/>
            <person name="Castanera R."/>
            <person name="Culley D."/>
            <person name="Daum C."/>
            <person name="Ezra D."/>
            <person name="Gonzalez J."/>
            <person name="Henrissat B."/>
            <person name="Kuo A."/>
            <person name="Liang C."/>
            <person name="Lipzen A."/>
            <person name="Lutzoni F."/>
            <person name="Magnuson J."/>
            <person name="Mondo S."/>
            <person name="Nolan M."/>
            <person name="Ohm R."/>
            <person name="Pangilinan J."/>
            <person name="Park H.-J."/>
            <person name="Ramirez L."/>
            <person name="Alfaro M."/>
            <person name="Sun H."/>
            <person name="Tritt A."/>
            <person name="Yoshinaga Y."/>
            <person name="Zwiers L.-H."/>
            <person name="Turgeon B."/>
            <person name="Goodwin S."/>
            <person name="Spatafora J."/>
            <person name="Crous P."/>
            <person name="Grigoriev I."/>
        </authorList>
    </citation>
    <scope>NUCLEOTIDE SEQUENCE</scope>
    <source>
        <strain evidence="5">CBS 122367</strain>
    </source>
</reference>
<dbReference type="InterPro" id="IPR045138">
    <property type="entry name" value="MeCP2/MBD4"/>
</dbReference>
<accession>A0A6G1JBR3</accession>
<dbReference type="OrthoDB" id="10265068at2759"/>
<evidence type="ECO:0000256" key="1">
    <source>
        <dbReference type="ARBA" id="ARBA00004123"/>
    </source>
</evidence>
<dbReference type="PANTHER" id="PTHR15074">
    <property type="entry name" value="METHYL-CPG-BINDING PROTEIN"/>
    <property type="match status" value="1"/>
</dbReference>
<evidence type="ECO:0000313" key="5">
    <source>
        <dbReference type="EMBL" id="KAF2687605.1"/>
    </source>
</evidence>
<evidence type="ECO:0000256" key="2">
    <source>
        <dbReference type="ARBA" id="ARBA00023242"/>
    </source>
</evidence>
<dbReference type="InterPro" id="IPR011257">
    <property type="entry name" value="DNA_glycosylase"/>
</dbReference>
<sequence>MTFKSPYFPVQACRPLQQDISPSAPQLFERACASLNRASEILAVAAADMSSASIDMRTAAITVKSRYKKRRKLHIKVSPYFPMPVVAVPAPNGDAPPPEQKARKKITSTSQVGPQMSPHFTLPSSRRTENVDIPIPPDASQPIDRYFRSPTPPGLSFDLQTPLFGLIQERICGDLFALVVQAIPWNKTRGLAARPILWVLLRKYPTPEVLAGATLPDVEDIIRKLGLQQRRAQRLVDMAKAWIALPPTPERRYGRRHYPRKCSNLAVKDGELLGPDDVREGWEIAHLPGVGEYALDSFRIFGRDRLRGISEGSLVEPEWKRLVPKDKELGPYVRWKWAQEEWDYDVATGISRRM</sequence>
<evidence type="ECO:0000259" key="4">
    <source>
        <dbReference type="Pfam" id="PF00730"/>
    </source>
</evidence>
<feature type="domain" description="HhH-GPD" evidence="4">
    <location>
        <begin position="198"/>
        <end position="260"/>
    </location>
</feature>
<gene>
    <name evidence="5" type="ORF">K458DRAFT_167232</name>
</gene>
<dbReference type="GO" id="GO:0003824">
    <property type="term" value="F:catalytic activity"/>
    <property type="evidence" value="ECO:0007669"/>
    <property type="project" value="InterPro"/>
</dbReference>
<organism evidence="5 6">
    <name type="scientific">Lentithecium fluviatile CBS 122367</name>
    <dbReference type="NCBI Taxonomy" id="1168545"/>
    <lineage>
        <taxon>Eukaryota</taxon>
        <taxon>Fungi</taxon>
        <taxon>Dikarya</taxon>
        <taxon>Ascomycota</taxon>
        <taxon>Pezizomycotina</taxon>
        <taxon>Dothideomycetes</taxon>
        <taxon>Pleosporomycetidae</taxon>
        <taxon>Pleosporales</taxon>
        <taxon>Massarineae</taxon>
        <taxon>Lentitheciaceae</taxon>
        <taxon>Lentithecium</taxon>
    </lineage>
</organism>
<evidence type="ECO:0000313" key="6">
    <source>
        <dbReference type="Proteomes" id="UP000799291"/>
    </source>
</evidence>
<dbReference type="GO" id="GO:0006285">
    <property type="term" value="P:base-excision repair, AP site formation"/>
    <property type="evidence" value="ECO:0007669"/>
    <property type="project" value="UniProtKB-ARBA"/>
</dbReference>
<keyword evidence="2" id="KW-0539">Nucleus</keyword>
<protein>
    <recommendedName>
        <fullName evidence="4">HhH-GPD domain-containing protein</fullName>
    </recommendedName>
</protein>
<dbReference type="Pfam" id="PF00730">
    <property type="entry name" value="HhH-GPD"/>
    <property type="match status" value="1"/>
</dbReference>
<proteinExistence type="predicted"/>
<dbReference type="GO" id="GO:0005634">
    <property type="term" value="C:nucleus"/>
    <property type="evidence" value="ECO:0007669"/>
    <property type="project" value="UniProtKB-SubCell"/>
</dbReference>
<dbReference type="InterPro" id="IPR003265">
    <property type="entry name" value="HhH-GPD_domain"/>
</dbReference>
<evidence type="ECO:0000256" key="3">
    <source>
        <dbReference type="SAM" id="MobiDB-lite"/>
    </source>
</evidence>
<feature type="region of interest" description="Disordered" evidence="3">
    <location>
        <begin position="107"/>
        <end position="129"/>
    </location>
</feature>
<dbReference type="EMBL" id="MU005574">
    <property type="protein sequence ID" value="KAF2687605.1"/>
    <property type="molecule type" value="Genomic_DNA"/>
</dbReference>
<comment type="subcellular location">
    <subcellularLocation>
        <location evidence="1">Nucleus</location>
    </subcellularLocation>
</comment>
<dbReference type="PANTHER" id="PTHR15074:SF0">
    <property type="entry name" value="METHYL-CPG-BINDING DOMAIN PROTEIN 4-LIKE PROTEIN"/>
    <property type="match status" value="1"/>
</dbReference>